<comment type="function">
    <text evidence="4">Co-chaperone for Hsp70 protein HSPA5/BiP that acts as a key repressor of the ERN1/IRE1-mediated unfolded protein response (UPR). J domain-containing co-chaperones stimulate the ATPase activity of Hsp70 proteins and are required for efficient substrate recognition by Hsp70 proteins. In the unstressed endoplasmic reticulum, interacts with the luminal region of ERN1/IRE1 and selectively recruits HSPA5/BiP: HSPA5/BiP disrupts the dimerization of the active ERN1/IRE1 luminal region, thereby inactivating ERN1/IRE1. Also involved in endoplasmic reticulum-associated degradation (ERAD) of misfolded proteins. Required for survival of B-cell progenitors and normal antibody production.</text>
</comment>
<keyword evidence="7" id="KW-0812">Transmembrane</keyword>
<dbReference type="Gene3D" id="1.10.287.110">
    <property type="entry name" value="DnaJ domain"/>
    <property type="match status" value="1"/>
</dbReference>
<evidence type="ECO:0000256" key="7">
    <source>
        <dbReference type="SAM" id="Phobius"/>
    </source>
</evidence>
<dbReference type="PRINTS" id="PR00625">
    <property type="entry name" value="JDOMAIN"/>
</dbReference>
<feature type="region of interest" description="Disordered" evidence="6">
    <location>
        <begin position="108"/>
        <end position="131"/>
    </location>
</feature>
<keyword evidence="1" id="KW-0143">Chaperone</keyword>
<dbReference type="OMA" id="HSQHKRH"/>
<protein>
    <recommendedName>
        <fullName evidence="2">DnaJ homolog subfamily B member 9</fullName>
    </recommendedName>
    <alternativeName>
        <fullName evidence="3">Endoplasmic reticulum DNA J domain-containing protein 4</fullName>
    </alternativeName>
</protein>
<dbReference type="OrthoDB" id="552049at2759"/>
<evidence type="ECO:0000256" key="3">
    <source>
        <dbReference type="ARBA" id="ARBA00041533"/>
    </source>
</evidence>
<dbReference type="GO" id="GO:0005783">
    <property type="term" value="C:endoplasmic reticulum"/>
    <property type="evidence" value="ECO:0007669"/>
    <property type="project" value="TreeGrafter"/>
</dbReference>
<dbReference type="InterPro" id="IPR001623">
    <property type="entry name" value="DnaJ_domain"/>
</dbReference>
<proteinExistence type="predicted"/>
<evidence type="ECO:0000256" key="2">
    <source>
        <dbReference type="ARBA" id="ARBA00040158"/>
    </source>
</evidence>
<dbReference type="CDD" id="cd06257">
    <property type="entry name" value="DnaJ"/>
    <property type="match status" value="1"/>
</dbReference>
<comment type="subunit">
    <text evidence="5">Interacts with HSPA5/BiP; interaction is direct. Interacts with ERN1/IRE1 (via the luminal region). Interacts with DERL1.</text>
</comment>
<evidence type="ECO:0000256" key="4">
    <source>
        <dbReference type="ARBA" id="ARBA00045428"/>
    </source>
</evidence>
<dbReference type="SUPFAM" id="SSF46565">
    <property type="entry name" value="Chaperone J-domain"/>
    <property type="match status" value="1"/>
</dbReference>
<dbReference type="EMBL" id="LNIX01000045">
    <property type="protein sequence ID" value="OXA38543.1"/>
    <property type="molecule type" value="Genomic_DNA"/>
</dbReference>
<comment type="caution">
    <text evidence="9">The sequence shown here is derived from an EMBL/GenBank/DDBJ whole genome shotgun (WGS) entry which is preliminary data.</text>
</comment>
<dbReference type="GO" id="GO:0051087">
    <property type="term" value="F:protein-folding chaperone binding"/>
    <property type="evidence" value="ECO:0007669"/>
    <property type="project" value="TreeGrafter"/>
</dbReference>
<dbReference type="Proteomes" id="UP000198287">
    <property type="component" value="Unassembled WGS sequence"/>
</dbReference>
<dbReference type="AlphaFoldDB" id="A0A226D045"/>
<sequence>MEVKNALSLINGVMFLLLLTELVLAEVKKRDYYEILGVKRTAKDREIKKAFRKLAKRKKYDQFGHDTFSSGGGGGGGGGGFHFNFDDFFKGFDFPGFGGGGGDEGFHYSFGGGGHSQQQKRQENQQRGGGGFFTFEDFFNDEDEGFGGFDAHSFGGGDSFFGTHFGGGGGHHHDGHDHGHHHQQQQAFARFGGHPNANSGNKCRTVTQKVGNMITTYTQCS</sequence>
<gene>
    <name evidence="9" type="ORF">Fcan01_26681</name>
</gene>
<evidence type="ECO:0000313" key="10">
    <source>
        <dbReference type="Proteomes" id="UP000198287"/>
    </source>
</evidence>
<keyword evidence="10" id="KW-1185">Reference proteome</keyword>
<evidence type="ECO:0000259" key="8">
    <source>
        <dbReference type="Pfam" id="PF00226"/>
    </source>
</evidence>
<dbReference type="STRING" id="158441.A0A226D045"/>
<feature type="compositionally biased region" description="Low complexity" evidence="6">
    <location>
        <begin position="184"/>
        <end position="194"/>
    </location>
</feature>
<dbReference type="InterPro" id="IPR036869">
    <property type="entry name" value="J_dom_sf"/>
</dbReference>
<evidence type="ECO:0000313" key="9">
    <source>
        <dbReference type="EMBL" id="OXA38543.1"/>
    </source>
</evidence>
<name>A0A226D045_FOLCA</name>
<feature type="domain" description="J" evidence="8">
    <location>
        <begin position="31"/>
        <end position="57"/>
    </location>
</feature>
<keyword evidence="7" id="KW-1133">Transmembrane helix</keyword>
<feature type="region of interest" description="Disordered" evidence="6">
    <location>
        <begin position="166"/>
        <end position="203"/>
    </location>
</feature>
<dbReference type="PANTHER" id="PTHR44360">
    <property type="entry name" value="DNAJ HOMOLOG SUBFAMILY B MEMBER 9"/>
    <property type="match status" value="1"/>
</dbReference>
<keyword evidence="7" id="KW-0472">Membrane</keyword>
<evidence type="ECO:0000256" key="5">
    <source>
        <dbReference type="ARBA" id="ARBA00046365"/>
    </source>
</evidence>
<reference evidence="9 10" key="1">
    <citation type="submission" date="2015-12" db="EMBL/GenBank/DDBJ databases">
        <title>The genome of Folsomia candida.</title>
        <authorList>
            <person name="Faddeeva A."/>
            <person name="Derks M.F."/>
            <person name="Anvar Y."/>
            <person name="Smit S."/>
            <person name="Van Straalen N."/>
            <person name="Roelofs D."/>
        </authorList>
    </citation>
    <scope>NUCLEOTIDE SEQUENCE [LARGE SCALE GENOMIC DNA]</scope>
    <source>
        <strain evidence="9 10">VU population</strain>
        <tissue evidence="9">Whole body</tissue>
    </source>
</reference>
<feature type="transmembrane region" description="Helical" evidence="7">
    <location>
        <begin position="6"/>
        <end position="25"/>
    </location>
</feature>
<organism evidence="9 10">
    <name type="scientific">Folsomia candida</name>
    <name type="common">Springtail</name>
    <dbReference type="NCBI Taxonomy" id="158441"/>
    <lineage>
        <taxon>Eukaryota</taxon>
        <taxon>Metazoa</taxon>
        <taxon>Ecdysozoa</taxon>
        <taxon>Arthropoda</taxon>
        <taxon>Hexapoda</taxon>
        <taxon>Collembola</taxon>
        <taxon>Entomobryomorpha</taxon>
        <taxon>Isotomoidea</taxon>
        <taxon>Isotomidae</taxon>
        <taxon>Proisotominae</taxon>
        <taxon>Folsomia</taxon>
    </lineage>
</organism>
<dbReference type="Pfam" id="PF00226">
    <property type="entry name" value="DnaJ"/>
    <property type="match status" value="1"/>
</dbReference>
<evidence type="ECO:0000256" key="6">
    <source>
        <dbReference type="SAM" id="MobiDB-lite"/>
    </source>
</evidence>
<dbReference type="GO" id="GO:0036503">
    <property type="term" value="P:ERAD pathway"/>
    <property type="evidence" value="ECO:0007669"/>
    <property type="project" value="TreeGrafter"/>
</dbReference>
<dbReference type="GO" id="GO:0051787">
    <property type="term" value="F:misfolded protein binding"/>
    <property type="evidence" value="ECO:0007669"/>
    <property type="project" value="TreeGrafter"/>
</dbReference>
<dbReference type="PANTHER" id="PTHR44360:SF1">
    <property type="entry name" value="DNAJ HOMOLOG SUBFAMILY B MEMBER 9"/>
    <property type="match status" value="1"/>
</dbReference>
<evidence type="ECO:0000256" key="1">
    <source>
        <dbReference type="ARBA" id="ARBA00023186"/>
    </source>
</evidence>
<accession>A0A226D045</accession>
<dbReference type="InterPro" id="IPR051948">
    <property type="entry name" value="Hsp70_co-chaperone_J-domain"/>
</dbReference>